<dbReference type="Gene3D" id="1.20.1410.10">
    <property type="entry name" value="I/LWEQ domain"/>
    <property type="match status" value="1"/>
</dbReference>
<feature type="non-terminal residue" evidence="1">
    <location>
        <position position="1"/>
    </location>
</feature>
<gene>
    <name evidence="1" type="ORF">ZHD862_LOCUS39329</name>
</gene>
<dbReference type="EMBL" id="CAJNOT010016880">
    <property type="protein sequence ID" value="CAF1550081.1"/>
    <property type="molecule type" value="Genomic_DNA"/>
</dbReference>
<organism evidence="1 2">
    <name type="scientific">Rotaria sordida</name>
    <dbReference type="NCBI Taxonomy" id="392033"/>
    <lineage>
        <taxon>Eukaryota</taxon>
        <taxon>Metazoa</taxon>
        <taxon>Spiralia</taxon>
        <taxon>Gnathifera</taxon>
        <taxon>Rotifera</taxon>
        <taxon>Eurotatoria</taxon>
        <taxon>Bdelloidea</taxon>
        <taxon>Philodinida</taxon>
        <taxon>Philodinidae</taxon>
        <taxon>Rotaria</taxon>
    </lineage>
</organism>
<protein>
    <submittedName>
        <fullName evidence="1">Uncharacterized protein</fullName>
    </submittedName>
</protein>
<sequence>MVNGLKARYVASACHVLCDAANEFVQGNGTEEK</sequence>
<name>A0A815X017_9BILA</name>
<evidence type="ECO:0000313" key="1">
    <source>
        <dbReference type="EMBL" id="CAF1550081.1"/>
    </source>
</evidence>
<reference evidence="1" key="1">
    <citation type="submission" date="2021-02" db="EMBL/GenBank/DDBJ databases">
        <authorList>
            <person name="Nowell W R."/>
        </authorList>
    </citation>
    <scope>NUCLEOTIDE SEQUENCE</scope>
</reference>
<accession>A0A815X017</accession>
<dbReference type="AlphaFoldDB" id="A0A815X017"/>
<evidence type="ECO:0000313" key="2">
    <source>
        <dbReference type="Proteomes" id="UP000663864"/>
    </source>
</evidence>
<dbReference type="Proteomes" id="UP000663864">
    <property type="component" value="Unassembled WGS sequence"/>
</dbReference>
<proteinExistence type="predicted"/>
<comment type="caution">
    <text evidence="1">The sequence shown here is derived from an EMBL/GenBank/DDBJ whole genome shotgun (WGS) entry which is preliminary data.</text>
</comment>